<protein>
    <submittedName>
        <fullName evidence="2">SFRICE_002373</fullName>
    </submittedName>
</protein>
<gene>
    <name evidence="2" type="ORF">SFRICE_002373</name>
</gene>
<evidence type="ECO:0000256" key="1">
    <source>
        <dbReference type="SAM" id="MobiDB-lite"/>
    </source>
</evidence>
<feature type="region of interest" description="Disordered" evidence="1">
    <location>
        <begin position="1"/>
        <end position="23"/>
    </location>
</feature>
<reference evidence="2" key="1">
    <citation type="submission" date="2016-07" db="EMBL/GenBank/DDBJ databases">
        <authorList>
            <person name="Bretaudeau A."/>
        </authorList>
    </citation>
    <scope>NUCLEOTIDE SEQUENCE</scope>
    <source>
        <strain evidence="2">Rice</strain>
        <tissue evidence="2">Whole body</tissue>
    </source>
</reference>
<dbReference type="EMBL" id="ODYU01007234">
    <property type="protein sequence ID" value="SOQ49839.1"/>
    <property type="molecule type" value="Genomic_DNA"/>
</dbReference>
<organism evidence="2">
    <name type="scientific">Spodoptera frugiperda</name>
    <name type="common">Fall armyworm</name>
    <dbReference type="NCBI Taxonomy" id="7108"/>
    <lineage>
        <taxon>Eukaryota</taxon>
        <taxon>Metazoa</taxon>
        <taxon>Ecdysozoa</taxon>
        <taxon>Arthropoda</taxon>
        <taxon>Hexapoda</taxon>
        <taxon>Insecta</taxon>
        <taxon>Pterygota</taxon>
        <taxon>Neoptera</taxon>
        <taxon>Endopterygota</taxon>
        <taxon>Lepidoptera</taxon>
        <taxon>Glossata</taxon>
        <taxon>Ditrysia</taxon>
        <taxon>Noctuoidea</taxon>
        <taxon>Noctuidae</taxon>
        <taxon>Amphipyrinae</taxon>
        <taxon>Spodoptera</taxon>
    </lineage>
</organism>
<accession>A0A2H1W9S8</accession>
<evidence type="ECO:0000313" key="2">
    <source>
        <dbReference type="EMBL" id="SOQ49839.1"/>
    </source>
</evidence>
<sequence length="166" mass="18266">MPFSPKGLAECGTMTEQPTTTQRVAGSIPARRNSVCDPQIVVSSLGVIARGSVRFSLTKNHLVPTPAFRVGAPSHVAYFLRREYRLMTSLALGGEARGSVRLLLTKNHPVLLLLFEPEPRSGSEVTRGLELEHCRIHVPVYITITRQLHCLVGRVIGFFGVSRIHT</sequence>
<proteinExistence type="predicted"/>
<dbReference type="AlphaFoldDB" id="A0A2H1W9S8"/>
<name>A0A2H1W9S8_SPOFR</name>
<feature type="compositionally biased region" description="Polar residues" evidence="1">
    <location>
        <begin position="14"/>
        <end position="23"/>
    </location>
</feature>